<dbReference type="PANTHER" id="PTHR11686:SF72">
    <property type="entry name" value="GAMMA-GLUTAMYL TRANSPEPTIDASE, ISOFORM A"/>
    <property type="match status" value="1"/>
</dbReference>
<evidence type="ECO:0000313" key="2">
    <source>
        <dbReference type="EMBL" id="CAH0564903.1"/>
    </source>
</evidence>
<dbReference type="GO" id="GO:0006751">
    <property type="term" value="P:glutathione catabolic process"/>
    <property type="evidence" value="ECO:0007669"/>
    <property type="project" value="InterPro"/>
</dbReference>
<gene>
    <name evidence="2" type="ORF">MELIAE_LOCUS13345</name>
</gene>
<evidence type="ECO:0000256" key="1">
    <source>
        <dbReference type="PIRSR" id="PIRSR600101-2"/>
    </source>
</evidence>
<name>A0A9P0BLF9_BRAAE</name>
<feature type="binding site" evidence="1">
    <location>
        <position position="221"/>
    </location>
    <ligand>
        <name>L-glutamate</name>
        <dbReference type="ChEBI" id="CHEBI:29985"/>
    </ligand>
</feature>
<dbReference type="AlphaFoldDB" id="A0A9P0BLF9"/>
<organism evidence="2 3">
    <name type="scientific">Brassicogethes aeneus</name>
    <name type="common">Rape pollen beetle</name>
    <name type="synonym">Meligethes aeneus</name>
    <dbReference type="NCBI Taxonomy" id="1431903"/>
    <lineage>
        <taxon>Eukaryota</taxon>
        <taxon>Metazoa</taxon>
        <taxon>Ecdysozoa</taxon>
        <taxon>Arthropoda</taxon>
        <taxon>Hexapoda</taxon>
        <taxon>Insecta</taxon>
        <taxon>Pterygota</taxon>
        <taxon>Neoptera</taxon>
        <taxon>Endopterygota</taxon>
        <taxon>Coleoptera</taxon>
        <taxon>Polyphaga</taxon>
        <taxon>Cucujiformia</taxon>
        <taxon>Nitidulidae</taxon>
        <taxon>Meligethinae</taxon>
        <taxon>Brassicogethes</taxon>
    </lineage>
</organism>
<dbReference type="GO" id="GO:0005886">
    <property type="term" value="C:plasma membrane"/>
    <property type="evidence" value="ECO:0007669"/>
    <property type="project" value="TreeGrafter"/>
</dbReference>
<dbReference type="Proteomes" id="UP001154078">
    <property type="component" value="Chromosome 9"/>
</dbReference>
<reference evidence="2" key="1">
    <citation type="submission" date="2021-12" db="EMBL/GenBank/DDBJ databases">
        <authorList>
            <person name="King R."/>
        </authorList>
    </citation>
    <scope>NUCLEOTIDE SEQUENCE</scope>
</reference>
<sequence>MKKTWLTTRSPRWTDPVTSTLLKGETMYTSSEPGSGLLLTFIFNVLNGFIDENVNSYKNWQRIIEAFKHAYGLKTWLGDDPYLIREAKENLTSEEFAKATQKKIFDDRTCKKPTYYGAGNFPPPDTGSVNICVLDIYGDSVVLTSSLSRNFGAGIASQSTGIILNSQMGEFSSPCGHGEGCLPPNKANFIEHGKRPLTSMSPTVIVDIDNQMKFLVGATGGPRMITQIALTVLKKLWFNMTLEEAVQHPRFHHQLFPMVLYLEKEFDVKEQALVTAFRQIGHEIEIEECPTYAGVTAIYKDHNNLYAVTDPRRPGSSYYIYT</sequence>
<protein>
    <recommendedName>
        <fullName evidence="4">Gamma-glutamyltransferase</fullName>
    </recommendedName>
</protein>
<dbReference type="OrthoDB" id="1081007at2759"/>
<evidence type="ECO:0000313" key="3">
    <source>
        <dbReference type="Proteomes" id="UP001154078"/>
    </source>
</evidence>
<dbReference type="EMBL" id="OV121140">
    <property type="protein sequence ID" value="CAH0564903.1"/>
    <property type="molecule type" value="Genomic_DNA"/>
</dbReference>
<dbReference type="Pfam" id="PF01019">
    <property type="entry name" value="G_glu_transpept"/>
    <property type="match status" value="1"/>
</dbReference>
<feature type="binding site" evidence="1">
    <location>
        <begin position="198"/>
        <end position="199"/>
    </location>
    <ligand>
        <name>L-glutamate</name>
        <dbReference type="ChEBI" id="CHEBI:29985"/>
    </ligand>
</feature>
<dbReference type="InterPro" id="IPR000101">
    <property type="entry name" value="GGT_peptidase"/>
</dbReference>
<proteinExistence type="predicted"/>
<dbReference type="InterPro" id="IPR043138">
    <property type="entry name" value="GGT_lsub"/>
</dbReference>
<keyword evidence="3" id="KW-1185">Reference proteome</keyword>
<dbReference type="SUPFAM" id="SSF56235">
    <property type="entry name" value="N-terminal nucleophile aminohydrolases (Ntn hydrolases)"/>
    <property type="match status" value="1"/>
</dbReference>
<dbReference type="GO" id="GO:0036374">
    <property type="term" value="F:glutathione hydrolase activity"/>
    <property type="evidence" value="ECO:0007669"/>
    <property type="project" value="InterPro"/>
</dbReference>
<dbReference type="PANTHER" id="PTHR11686">
    <property type="entry name" value="GAMMA GLUTAMYL TRANSPEPTIDASE"/>
    <property type="match status" value="1"/>
</dbReference>
<dbReference type="FunFam" id="1.10.246.130:FF:000001">
    <property type="entry name" value="Gamma-glutamyltransferase 5 isoform 1"/>
    <property type="match status" value="1"/>
</dbReference>
<dbReference type="Gene3D" id="3.60.20.40">
    <property type="match status" value="1"/>
</dbReference>
<dbReference type="PRINTS" id="PR01210">
    <property type="entry name" value="GGTRANSPTASE"/>
</dbReference>
<dbReference type="InterPro" id="IPR043137">
    <property type="entry name" value="GGT_ssub_C"/>
</dbReference>
<dbReference type="Gene3D" id="1.10.246.130">
    <property type="match status" value="1"/>
</dbReference>
<accession>A0A9P0BLF9</accession>
<feature type="binding site" evidence="1">
    <location>
        <position position="170"/>
    </location>
    <ligand>
        <name>L-glutamate</name>
        <dbReference type="ChEBI" id="CHEBI:29985"/>
    </ligand>
</feature>
<evidence type="ECO:0008006" key="4">
    <source>
        <dbReference type="Google" id="ProtNLM"/>
    </source>
</evidence>
<dbReference type="InterPro" id="IPR029055">
    <property type="entry name" value="Ntn_hydrolases_N"/>
</dbReference>